<proteinExistence type="predicted"/>
<dbReference type="PROSITE" id="PS51257">
    <property type="entry name" value="PROKAR_LIPOPROTEIN"/>
    <property type="match status" value="1"/>
</dbReference>
<dbReference type="KEGG" id="cmg:NC81_03790"/>
<sequence>MNPKLFLLLFLSSLLSGCSTENTPSYIEAARVTTQSSGSLILYPQIECRSAPTYNWPSPKSPVITNYSFHCQGTSGSLSMEKTLVFDCNGIKHLAKPFPVHPFLVTIAQHIHHHFPITIEEGYCCPMHYNFLQASGVCLSKQHCNGLAAIVSTQQPVSPQMLAPILTKLYKGPPLPSKTLVISQTTIQNEDFIVSSAFKKDKPILIIEIKNE</sequence>
<evidence type="ECO:0000313" key="1">
    <source>
        <dbReference type="EMBL" id="AJR10818.1"/>
    </source>
</evidence>
<dbReference type="EMBL" id="CP007217">
    <property type="protein sequence ID" value="AJR10818.1"/>
    <property type="molecule type" value="Genomic_DNA"/>
</dbReference>
<dbReference type="KEGG" id="cmx:DNC_03795"/>
<reference evidence="1 2" key="1">
    <citation type="submission" date="2014-02" db="EMBL/GenBank/DDBJ databases">
        <authorList>
            <person name="Chen C."/>
            <person name="Conrad T.A."/>
            <person name="Zhou Z."/>
            <person name="Lai Z."/>
            <person name="Zhong G."/>
        </authorList>
    </citation>
    <scope>NUCLEOTIDE SEQUENCE [LARGE SCALE GENOMIC DNA]</scope>
    <source>
        <strain evidence="1 2">Nigg3-28</strain>
    </source>
</reference>
<evidence type="ECO:0008006" key="3">
    <source>
        <dbReference type="Google" id="ProtNLM"/>
    </source>
</evidence>
<dbReference type="OMA" id="HPRIIDI"/>
<protein>
    <recommendedName>
        <fullName evidence="3">Lipoprotein</fullName>
    </recommendedName>
</protein>
<dbReference type="RefSeq" id="WP_010231440.1">
    <property type="nucleotide sequence ID" value="NZ_CP007217.1"/>
</dbReference>
<dbReference type="AlphaFoldDB" id="A0A069ZSJ5"/>
<gene>
    <name evidence="1" type="ORF">BD36_04015</name>
</gene>
<dbReference type="PATRIC" id="fig|83560.10.peg.774"/>
<organism evidence="1 2">
    <name type="scientific">Chlamydia muridarum</name>
    <dbReference type="NCBI Taxonomy" id="83560"/>
    <lineage>
        <taxon>Bacteria</taxon>
        <taxon>Pseudomonadati</taxon>
        <taxon>Chlamydiota</taxon>
        <taxon>Chlamydiia</taxon>
        <taxon>Chlamydiales</taxon>
        <taxon>Chlamydiaceae</taxon>
        <taxon>Chlamydia/Chlamydophila group</taxon>
        <taxon>Chlamydia</taxon>
    </lineage>
</organism>
<accession>A0A069ZSJ5</accession>
<dbReference type="Proteomes" id="UP000260363">
    <property type="component" value="Chromosome"/>
</dbReference>
<evidence type="ECO:0000313" key="2">
    <source>
        <dbReference type="Proteomes" id="UP000260363"/>
    </source>
</evidence>
<dbReference type="STRING" id="83560.NC80_03765"/>
<dbReference type="GeneID" id="1246112"/>
<dbReference type="KEGG" id="cmm:NC80_03765"/>
<name>A0A069ZSJ5_CHLMR</name>